<dbReference type="OrthoDB" id="3538210at2"/>
<organism evidence="2 3">
    <name type="scientific">Actinoallomurus bryophytorum</name>
    <dbReference type="NCBI Taxonomy" id="1490222"/>
    <lineage>
        <taxon>Bacteria</taxon>
        <taxon>Bacillati</taxon>
        <taxon>Actinomycetota</taxon>
        <taxon>Actinomycetes</taxon>
        <taxon>Streptosporangiales</taxon>
        <taxon>Thermomonosporaceae</taxon>
        <taxon>Actinoallomurus</taxon>
    </lineage>
</organism>
<evidence type="ECO:0000313" key="3">
    <source>
        <dbReference type="Proteomes" id="UP000316096"/>
    </source>
</evidence>
<dbReference type="RefSeq" id="WP_141951994.1">
    <property type="nucleotide sequence ID" value="NZ_VFOZ01000001.1"/>
</dbReference>
<dbReference type="Proteomes" id="UP000316096">
    <property type="component" value="Unassembled WGS sequence"/>
</dbReference>
<comment type="caution">
    <text evidence="2">The sequence shown here is derived from an EMBL/GenBank/DDBJ whole genome shotgun (WGS) entry which is preliminary data.</text>
</comment>
<protein>
    <recommendedName>
        <fullName evidence="4">CU044_5270 family protein</fullName>
    </recommendedName>
</protein>
<name>A0A543CBW7_9ACTN</name>
<keyword evidence="3" id="KW-1185">Reference proteome</keyword>
<evidence type="ECO:0000256" key="1">
    <source>
        <dbReference type="SAM" id="Phobius"/>
    </source>
</evidence>
<sequence length="360" mass="38257">MKSTHESAFVALRPAALDHLGAEAHAARRETDLAAAFATPRAIPAKRRIAPRLLIAGAAAASVATAAAVVVVTGSGGEDHHVRRPTAAPRRLDARTVLLASAVSAAKAPATSGRYWYTDERTSSYVDQLLGRPQRTKTGRIRPPAVTKLPYGGFVSTGQESWIARDGSDRSRTITGIGSQTTFPTKADEAKWKAAGSPELLTPQKRSVNDYGIPLRFTIGGRQVTMAALRKLPTSAPRLEADLNRRFRADHAGADGFTLYVWETAADLLAGPITPGTKAALYRVLAGLPGIKNAGAAKDRLGRAGTALALPDSDGESRLIVDQRSGALLAHESWAMGARYPRLSEAYRSMGWAGRLGDRP</sequence>
<dbReference type="AlphaFoldDB" id="A0A543CBW7"/>
<dbReference type="InterPro" id="IPR047789">
    <property type="entry name" value="CU044_5270-like"/>
</dbReference>
<feature type="transmembrane region" description="Helical" evidence="1">
    <location>
        <begin position="53"/>
        <end position="74"/>
    </location>
</feature>
<dbReference type="EMBL" id="VFOZ01000001">
    <property type="protein sequence ID" value="TQL94574.1"/>
    <property type="molecule type" value="Genomic_DNA"/>
</dbReference>
<proteinExistence type="predicted"/>
<reference evidence="2 3" key="1">
    <citation type="submission" date="2019-06" db="EMBL/GenBank/DDBJ databases">
        <title>Sequencing the genomes of 1000 actinobacteria strains.</title>
        <authorList>
            <person name="Klenk H.-P."/>
        </authorList>
    </citation>
    <scope>NUCLEOTIDE SEQUENCE [LARGE SCALE GENOMIC DNA]</scope>
    <source>
        <strain evidence="2 3">DSM 102200</strain>
    </source>
</reference>
<dbReference type="NCBIfam" id="NF038083">
    <property type="entry name" value="CU044_5270_fam"/>
    <property type="match status" value="1"/>
</dbReference>
<keyword evidence="1" id="KW-0472">Membrane</keyword>
<keyword evidence="1" id="KW-0812">Transmembrane</keyword>
<evidence type="ECO:0000313" key="2">
    <source>
        <dbReference type="EMBL" id="TQL94574.1"/>
    </source>
</evidence>
<keyword evidence="1" id="KW-1133">Transmembrane helix</keyword>
<gene>
    <name evidence="2" type="ORF">FB559_0049</name>
</gene>
<evidence type="ECO:0008006" key="4">
    <source>
        <dbReference type="Google" id="ProtNLM"/>
    </source>
</evidence>
<accession>A0A543CBW7</accession>